<proteinExistence type="predicted"/>
<name>A0A2Z6MRV0_TRISU</name>
<protein>
    <submittedName>
        <fullName evidence="1">Uncharacterized protein</fullName>
    </submittedName>
</protein>
<evidence type="ECO:0000313" key="2">
    <source>
        <dbReference type="Proteomes" id="UP000242715"/>
    </source>
</evidence>
<dbReference type="AlphaFoldDB" id="A0A2Z6MRV0"/>
<evidence type="ECO:0000313" key="1">
    <source>
        <dbReference type="EMBL" id="GAU26390.1"/>
    </source>
</evidence>
<reference evidence="2" key="1">
    <citation type="journal article" date="2017" name="Front. Plant Sci.">
        <title>Climate Clever Clovers: New Paradigm to Reduce the Environmental Footprint of Ruminants by Breeding Low Methanogenic Forages Utilizing Haplotype Variation.</title>
        <authorList>
            <person name="Kaur P."/>
            <person name="Appels R."/>
            <person name="Bayer P.E."/>
            <person name="Keeble-Gagnere G."/>
            <person name="Wang J."/>
            <person name="Hirakawa H."/>
            <person name="Shirasawa K."/>
            <person name="Vercoe P."/>
            <person name="Stefanova K."/>
            <person name="Durmic Z."/>
            <person name="Nichols P."/>
            <person name="Revell C."/>
            <person name="Isobe S.N."/>
            <person name="Edwards D."/>
            <person name="Erskine W."/>
        </authorList>
    </citation>
    <scope>NUCLEOTIDE SEQUENCE [LARGE SCALE GENOMIC DNA]</scope>
    <source>
        <strain evidence="2">cv. Daliak</strain>
    </source>
</reference>
<keyword evidence="2" id="KW-1185">Reference proteome</keyword>
<accession>A0A2Z6MRV0</accession>
<gene>
    <name evidence="1" type="ORF">TSUD_278350</name>
</gene>
<dbReference type="Proteomes" id="UP000242715">
    <property type="component" value="Unassembled WGS sequence"/>
</dbReference>
<sequence>MEWNKWYSMLPHAYARSHVLNGYMPDFLGKGVWLTVRGSSSYGLGLVFLSNGPICNWVDAIGLDDGASSYSPNTYNMTN</sequence>
<organism evidence="1 2">
    <name type="scientific">Trifolium subterraneum</name>
    <name type="common">Subterranean clover</name>
    <dbReference type="NCBI Taxonomy" id="3900"/>
    <lineage>
        <taxon>Eukaryota</taxon>
        <taxon>Viridiplantae</taxon>
        <taxon>Streptophyta</taxon>
        <taxon>Embryophyta</taxon>
        <taxon>Tracheophyta</taxon>
        <taxon>Spermatophyta</taxon>
        <taxon>Magnoliopsida</taxon>
        <taxon>eudicotyledons</taxon>
        <taxon>Gunneridae</taxon>
        <taxon>Pentapetalae</taxon>
        <taxon>rosids</taxon>
        <taxon>fabids</taxon>
        <taxon>Fabales</taxon>
        <taxon>Fabaceae</taxon>
        <taxon>Papilionoideae</taxon>
        <taxon>50 kb inversion clade</taxon>
        <taxon>NPAAA clade</taxon>
        <taxon>Hologalegina</taxon>
        <taxon>IRL clade</taxon>
        <taxon>Trifolieae</taxon>
        <taxon>Trifolium</taxon>
    </lineage>
</organism>
<dbReference type="EMBL" id="DF973335">
    <property type="protein sequence ID" value="GAU26390.1"/>
    <property type="molecule type" value="Genomic_DNA"/>
</dbReference>